<proteinExistence type="predicted"/>
<organism evidence="2 3">
    <name type="scientific">Hibiscus sabdariffa</name>
    <name type="common">roselle</name>
    <dbReference type="NCBI Taxonomy" id="183260"/>
    <lineage>
        <taxon>Eukaryota</taxon>
        <taxon>Viridiplantae</taxon>
        <taxon>Streptophyta</taxon>
        <taxon>Embryophyta</taxon>
        <taxon>Tracheophyta</taxon>
        <taxon>Spermatophyta</taxon>
        <taxon>Magnoliopsida</taxon>
        <taxon>eudicotyledons</taxon>
        <taxon>Gunneridae</taxon>
        <taxon>Pentapetalae</taxon>
        <taxon>rosids</taxon>
        <taxon>malvids</taxon>
        <taxon>Malvales</taxon>
        <taxon>Malvaceae</taxon>
        <taxon>Malvoideae</taxon>
        <taxon>Hibiscus</taxon>
    </lineage>
</organism>
<evidence type="ECO:0000313" key="2">
    <source>
        <dbReference type="EMBL" id="KAK8541665.1"/>
    </source>
</evidence>
<protein>
    <submittedName>
        <fullName evidence="2">Uncharacterized protein</fullName>
    </submittedName>
</protein>
<accession>A0ABR2DJR0</accession>
<dbReference type="EMBL" id="JBBPBM010000024">
    <property type="protein sequence ID" value="KAK8541665.1"/>
    <property type="molecule type" value="Genomic_DNA"/>
</dbReference>
<gene>
    <name evidence="2" type="ORF">V6N12_014292</name>
</gene>
<evidence type="ECO:0000256" key="1">
    <source>
        <dbReference type="SAM" id="MobiDB-lite"/>
    </source>
</evidence>
<keyword evidence="3" id="KW-1185">Reference proteome</keyword>
<sequence length="199" mass="22037">MVGREPPIESRVNTGDLGPHAGTTGSTPELYGPWIMAVNRRRRNVRISYVGSDREVRLTKVYLESNLTRCTKAGKSVASGSNRVEVVSLVEDHPTEASVREVPTLYGSHVRGKENKGLRIKKGPGLRPPTRAVLRDWILSVSHVIDVEARRIRHGLEQEYEVMDDDNPDESNSDVEVAVQNMVHGDSLIETGMDVVSSQ</sequence>
<name>A0ABR2DJR0_9ROSI</name>
<feature type="region of interest" description="Disordered" evidence="1">
    <location>
        <begin position="1"/>
        <end position="30"/>
    </location>
</feature>
<dbReference type="Proteomes" id="UP001472677">
    <property type="component" value="Unassembled WGS sequence"/>
</dbReference>
<evidence type="ECO:0000313" key="3">
    <source>
        <dbReference type="Proteomes" id="UP001472677"/>
    </source>
</evidence>
<reference evidence="2 3" key="1">
    <citation type="journal article" date="2024" name="G3 (Bethesda)">
        <title>Genome assembly of Hibiscus sabdariffa L. provides insights into metabolisms of medicinal natural products.</title>
        <authorList>
            <person name="Kim T."/>
        </authorList>
    </citation>
    <scope>NUCLEOTIDE SEQUENCE [LARGE SCALE GENOMIC DNA]</scope>
    <source>
        <strain evidence="2">TK-2024</strain>
        <tissue evidence="2">Old leaves</tissue>
    </source>
</reference>
<comment type="caution">
    <text evidence="2">The sequence shown here is derived from an EMBL/GenBank/DDBJ whole genome shotgun (WGS) entry which is preliminary data.</text>
</comment>